<dbReference type="EMBL" id="SLZQ01000026">
    <property type="protein sequence ID" value="TCS31967.1"/>
    <property type="molecule type" value="Genomic_DNA"/>
</dbReference>
<dbReference type="Proteomes" id="UP000295382">
    <property type="component" value="Unassembled WGS sequence"/>
</dbReference>
<evidence type="ECO:0000313" key="2">
    <source>
        <dbReference type="Proteomes" id="UP000295382"/>
    </source>
</evidence>
<sequence>MRHVRNTGWRIKLSFAVLAAGLLSISGYVLYLGFLSYNGYCFGQKRYLSNEEKILIVVREILARYPKQGNVAYRLTIEDGQRKWKPERLGPENPIPYRDEKEFFSINPGCCEVVKVARDTEGLINLPFLDRLFGFKSDFVVVRYFLRYRDVDGTEQKKLIQTAPVISSCGKTGDVFD</sequence>
<dbReference type="AlphaFoldDB" id="A0A4R3HRD8"/>
<keyword evidence="2" id="KW-1185">Reference proteome</keyword>
<proteinExistence type="predicted"/>
<reference evidence="1 2" key="1">
    <citation type="submission" date="2019-03" db="EMBL/GenBank/DDBJ databases">
        <title>Genomic Encyclopedia of Type Strains, Phase IV (KMG-IV): sequencing the most valuable type-strain genomes for metagenomic binning, comparative biology and taxonomic classification.</title>
        <authorList>
            <person name="Goeker M."/>
        </authorList>
    </citation>
    <scope>NUCLEOTIDE SEQUENCE [LARGE SCALE GENOMIC DNA]</scope>
    <source>
        <strain evidence="1 2">DSM 7445</strain>
    </source>
</reference>
<gene>
    <name evidence="1" type="ORF">EDC30_1265</name>
</gene>
<organism evidence="1 2">
    <name type="scientific">Paucimonas lemoignei</name>
    <name type="common">Pseudomonas lemoignei</name>
    <dbReference type="NCBI Taxonomy" id="29443"/>
    <lineage>
        <taxon>Bacteria</taxon>
        <taxon>Pseudomonadati</taxon>
        <taxon>Pseudomonadota</taxon>
        <taxon>Betaproteobacteria</taxon>
        <taxon>Burkholderiales</taxon>
        <taxon>Burkholderiaceae</taxon>
        <taxon>Paucimonas</taxon>
    </lineage>
</organism>
<accession>A0A4R3HRD8</accession>
<protein>
    <submittedName>
        <fullName evidence="1">Uncharacterized protein</fullName>
    </submittedName>
</protein>
<evidence type="ECO:0000313" key="1">
    <source>
        <dbReference type="EMBL" id="TCS31967.1"/>
    </source>
</evidence>
<name>A0A4R3HRD8_PAULE</name>
<comment type="caution">
    <text evidence="1">The sequence shown here is derived from an EMBL/GenBank/DDBJ whole genome shotgun (WGS) entry which is preliminary data.</text>
</comment>